<protein>
    <submittedName>
        <fullName evidence="1">Uncharacterized protein</fullName>
    </submittedName>
</protein>
<gene>
    <name evidence="1" type="ORF">OnM2_042078</name>
</gene>
<dbReference type="OrthoDB" id="3596628at2759"/>
<dbReference type="AlphaFoldDB" id="A0A420HVJ0"/>
<sequence>MNSSSNSRLPTPKTSQNIFLPSDTVNLSMDSCFINLTFYNEPIDDIFKEFFSIGQAETQGMPGILDSSFNQKPWDVPFKAYEQENGKDIFSDMSDPNTYLERMEIQKQYEIYNIFLMKYSQGMSEPQITDHIAKNYPSHQNIKVTGVRYVLRCKQPS</sequence>
<dbReference type="Proteomes" id="UP000286134">
    <property type="component" value="Unassembled WGS sequence"/>
</dbReference>
<evidence type="ECO:0000313" key="1">
    <source>
        <dbReference type="EMBL" id="RKF61437.1"/>
    </source>
</evidence>
<reference evidence="1 2" key="1">
    <citation type="journal article" date="2018" name="BMC Genomics">
        <title>Comparative genome analyses reveal sequence features reflecting distinct modes of host-adaptation between dicot and monocot powdery mildew.</title>
        <authorList>
            <person name="Wu Y."/>
            <person name="Ma X."/>
            <person name="Pan Z."/>
            <person name="Kale S.D."/>
            <person name="Song Y."/>
            <person name="King H."/>
            <person name="Zhang Q."/>
            <person name="Presley C."/>
            <person name="Deng X."/>
            <person name="Wei C.I."/>
            <person name="Xiao S."/>
        </authorList>
    </citation>
    <scope>NUCLEOTIDE SEQUENCE [LARGE SCALE GENOMIC DNA]</scope>
    <source>
        <strain evidence="1">UMSG2</strain>
    </source>
</reference>
<dbReference type="EMBL" id="MCFK01004238">
    <property type="protein sequence ID" value="RKF61437.1"/>
    <property type="molecule type" value="Genomic_DNA"/>
</dbReference>
<keyword evidence="2" id="KW-1185">Reference proteome</keyword>
<comment type="caution">
    <text evidence="1">The sequence shown here is derived from an EMBL/GenBank/DDBJ whole genome shotgun (WGS) entry which is preliminary data.</text>
</comment>
<organism evidence="1 2">
    <name type="scientific">Erysiphe neolycopersici</name>
    <dbReference type="NCBI Taxonomy" id="212602"/>
    <lineage>
        <taxon>Eukaryota</taxon>
        <taxon>Fungi</taxon>
        <taxon>Dikarya</taxon>
        <taxon>Ascomycota</taxon>
        <taxon>Pezizomycotina</taxon>
        <taxon>Leotiomycetes</taxon>
        <taxon>Erysiphales</taxon>
        <taxon>Erysiphaceae</taxon>
        <taxon>Erysiphe</taxon>
    </lineage>
</organism>
<name>A0A420HVJ0_9PEZI</name>
<accession>A0A420HVJ0</accession>
<evidence type="ECO:0000313" key="2">
    <source>
        <dbReference type="Proteomes" id="UP000286134"/>
    </source>
</evidence>
<proteinExistence type="predicted"/>